<dbReference type="Proteomes" id="UP001142489">
    <property type="component" value="Unassembled WGS sequence"/>
</dbReference>
<dbReference type="AlphaFoldDB" id="A0A9Q1B8V4"/>
<organism evidence="2 3">
    <name type="scientific">Phrynocephalus forsythii</name>
    <dbReference type="NCBI Taxonomy" id="171643"/>
    <lineage>
        <taxon>Eukaryota</taxon>
        <taxon>Metazoa</taxon>
        <taxon>Chordata</taxon>
        <taxon>Craniata</taxon>
        <taxon>Vertebrata</taxon>
        <taxon>Euteleostomi</taxon>
        <taxon>Lepidosauria</taxon>
        <taxon>Squamata</taxon>
        <taxon>Bifurcata</taxon>
        <taxon>Unidentata</taxon>
        <taxon>Episquamata</taxon>
        <taxon>Toxicofera</taxon>
        <taxon>Iguania</taxon>
        <taxon>Acrodonta</taxon>
        <taxon>Agamidae</taxon>
        <taxon>Agaminae</taxon>
        <taxon>Phrynocephalus</taxon>
    </lineage>
</organism>
<sequence>MKYSHISERKQTLQTFREKQELMGNVQERRKTTNEKRKPGENLSVERQSIMGISFSLLSMLDINKAKEKSPCNDEEYLSSNEAGHLIFWGLSLKLQNKPLFSASIIGGAPGKAKGPMAAAVDSPGRSCPLS</sequence>
<proteinExistence type="predicted"/>
<feature type="region of interest" description="Disordered" evidence="1">
    <location>
        <begin position="1"/>
        <end position="42"/>
    </location>
</feature>
<feature type="region of interest" description="Disordered" evidence="1">
    <location>
        <begin position="112"/>
        <end position="131"/>
    </location>
</feature>
<evidence type="ECO:0000256" key="1">
    <source>
        <dbReference type="SAM" id="MobiDB-lite"/>
    </source>
</evidence>
<name>A0A9Q1B8V4_9SAUR</name>
<reference evidence="2" key="1">
    <citation type="journal article" date="2023" name="DNA Res.">
        <title>Chromosome-level genome assembly of Phrynocephalus forsythii using third-generation DNA sequencing and Hi-C analysis.</title>
        <authorList>
            <person name="Qi Y."/>
            <person name="Zhao W."/>
            <person name="Zhao Y."/>
            <person name="Niu C."/>
            <person name="Cao S."/>
            <person name="Zhang Y."/>
        </authorList>
    </citation>
    <scope>NUCLEOTIDE SEQUENCE</scope>
    <source>
        <tissue evidence="2">Muscle</tissue>
    </source>
</reference>
<feature type="compositionally biased region" description="Basic and acidic residues" evidence="1">
    <location>
        <begin position="1"/>
        <end position="40"/>
    </location>
</feature>
<evidence type="ECO:0000313" key="2">
    <source>
        <dbReference type="EMBL" id="KAJ7345269.1"/>
    </source>
</evidence>
<keyword evidence="3" id="KW-1185">Reference proteome</keyword>
<accession>A0A9Q1B8V4</accession>
<protein>
    <submittedName>
        <fullName evidence="2">Uncharacterized protein</fullName>
    </submittedName>
</protein>
<evidence type="ECO:0000313" key="3">
    <source>
        <dbReference type="Proteomes" id="UP001142489"/>
    </source>
</evidence>
<dbReference type="EMBL" id="JAPFRF010000001">
    <property type="protein sequence ID" value="KAJ7345269.1"/>
    <property type="molecule type" value="Genomic_DNA"/>
</dbReference>
<comment type="caution">
    <text evidence="2">The sequence shown here is derived from an EMBL/GenBank/DDBJ whole genome shotgun (WGS) entry which is preliminary data.</text>
</comment>
<gene>
    <name evidence="2" type="ORF">JRQ81_001219</name>
</gene>